<keyword evidence="11 18" id="KW-0472">Membrane</keyword>
<feature type="transmembrane region" description="Helical" evidence="18">
    <location>
        <begin position="819"/>
        <end position="841"/>
    </location>
</feature>
<evidence type="ECO:0000256" key="15">
    <source>
        <dbReference type="ARBA" id="ARBA00023224"/>
    </source>
</evidence>
<dbReference type="CTD" id="55366"/>
<evidence type="ECO:0000256" key="18">
    <source>
        <dbReference type="SAM" id="Phobius"/>
    </source>
</evidence>
<dbReference type="Gene3D" id="3.80.10.10">
    <property type="entry name" value="Ribonuclease Inhibitor"/>
    <property type="match status" value="1"/>
</dbReference>
<dbReference type="AlphaFoldDB" id="A0A6P8GXN7"/>
<evidence type="ECO:0000256" key="2">
    <source>
        <dbReference type="ARBA" id="ARBA00022475"/>
    </source>
</evidence>
<accession>A0A6P8GXN7</accession>
<evidence type="ECO:0000256" key="13">
    <source>
        <dbReference type="ARBA" id="ARBA00023170"/>
    </source>
</evidence>
<evidence type="ECO:0000256" key="11">
    <source>
        <dbReference type="ARBA" id="ARBA00023136"/>
    </source>
</evidence>
<feature type="domain" description="G-protein coupled receptors family 1 profile" evidence="20">
    <location>
        <begin position="544"/>
        <end position="834"/>
    </location>
</feature>
<evidence type="ECO:0000256" key="9">
    <source>
        <dbReference type="ARBA" id="ARBA00023040"/>
    </source>
</evidence>
<dbReference type="InterPro" id="IPR032675">
    <property type="entry name" value="LRR_dom_sf"/>
</dbReference>
<keyword evidence="9" id="KW-0297">G-protein coupled receptor</keyword>
<evidence type="ECO:0000256" key="5">
    <source>
        <dbReference type="ARBA" id="ARBA00022692"/>
    </source>
</evidence>
<dbReference type="InterPro" id="IPR001611">
    <property type="entry name" value="Leu-rich_rpt"/>
</dbReference>
<dbReference type="GO" id="GO:0009755">
    <property type="term" value="P:hormone-mediated signaling pathway"/>
    <property type="evidence" value="ECO:0007669"/>
    <property type="project" value="TreeGrafter"/>
</dbReference>
<reference evidence="22" key="1">
    <citation type="submission" date="2025-08" db="UniProtKB">
        <authorList>
            <consortium name="RefSeq"/>
        </authorList>
    </citation>
    <scope>IDENTIFICATION</scope>
</reference>
<dbReference type="InterPro" id="IPR003591">
    <property type="entry name" value="Leu-rich_rpt_typical-subtyp"/>
</dbReference>
<keyword evidence="2" id="KW-1003">Cell membrane</keyword>
<protein>
    <recommendedName>
        <fullName evidence="16">Leucine-rich repeat-containing G-protein coupled receptor 4</fullName>
    </recommendedName>
</protein>
<keyword evidence="21" id="KW-1185">Reference proteome</keyword>
<dbReference type="Pfam" id="PF13855">
    <property type="entry name" value="LRR_8"/>
    <property type="match status" value="4"/>
</dbReference>
<dbReference type="PROSITE" id="PS50262">
    <property type="entry name" value="G_PROTEIN_RECEP_F1_2"/>
    <property type="match status" value="1"/>
</dbReference>
<dbReference type="PRINTS" id="PR00237">
    <property type="entry name" value="GPCRRHODOPSN"/>
</dbReference>
<evidence type="ECO:0000256" key="14">
    <source>
        <dbReference type="ARBA" id="ARBA00023180"/>
    </source>
</evidence>
<dbReference type="GO" id="GO:0008528">
    <property type="term" value="F:G protein-coupled peptide receptor activity"/>
    <property type="evidence" value="ECO:0007669"/>
    <property type="project" value="TreeGrafter"/>
</dbReference>
<evidence type="ECO:0000256" key="8">
    <source>
        <dbReference type="ARBA" id="ARBA00022989"/>
    </source>
</evidence>
<proteinExistence type="predicted"/>
<feature type="transmembrane region" description="Helical" evidence="18">
    <location>
        <begin position="578"/>
        <end position="604"/>
    </location>
</feature>
<dbReference type="GO" id="GO:0005886">
    <property type="term" value="C:plasma membrane"/>
    <property type="evidence" value="ECO:0007669"/>
    <property type="project" value="UniProtKB-SubCell"/>
</dbReference>
<dbReference type="SUPFAM" id="SSF52058">
    <property type="entry name" value="L domain-like"/>
    <property type="match status" value="2"/>
</dbReference>
<evidence type="ECO:0000256" key="16">
    <source>
        <dbReference type="ARBA" id="ARBA00039745"/>
    </source>
</evidence>
<feature type="compositionally biased region" description="Basic residues" evidence="17">
    <location>
        <begin position="981"/>
        <end position="990"/>
    </location>
</feature>
<evidence type="ECO:0000313" key="22">
    <source>
        <dbReference type="RefSeq" id="XP_031442746.1"/>
    </source>
</evidence>
<keyword evidence="3" id="KW-0433">Leucine-rich repeat</keyword>
<dbReference type="KEGG" id="char:105893106"/>
<dbReference type="InterPro" id="IPR017452">
    <property type="entry name" value="GPCR_Rhodpsn_7TM"/>
</dbReference>
<keyword evidence="13 22" id="KW-0675">Receptor</keyword>
<dbReference type="SMART" id="SM00364">
    <property type="entry name" value="LRR_BAC"/>
    <property type="match status" value="7"/>
</dbReference>
<evidence type="ECO:0000256" key="12">
    <source>
        <dbReference type="ARBA" id="ARBA00023157"/>
    </source>
</evidence>
<keyword evidence="10" id="KW-0090">Biological rhythms</keyword>
<feature type="transmembrane region" description="Helical" evidence="18">
    <location>
        <begin position="624"/>
        <end position="644"/>
    </location>
</feature>
<evidence type="ECO:0000256" key="19">
    <source>
        <dbReference type="SAM" id="SignalP"/>
    </source>
</evidence>
<dbReference type="SMART" id="SM00369">
    <property type="entry name" value="LRR_TYP"/>
    <property type="match status" value="15"/>
</dbReference>
<keyword evidence="8 18" id="KW-1133">Transmembrane helix</keyword>
<evidence type="ECO:0000256" key="4">
    <source>
        <dbReference type="ARBA" id="ARBA00022687"/>
    </source>
</evidence>
<evidence type="ECO:0000256" key="17">
    <source>
        <dbReference type="SAM" id="MobiDB-lite"/>
    </source>
</evidence>
<keyword evidence="12" id="KW-1015">Disulfide bond</keyword>
<dbReference type="SUPFAM" id="SSF81321">
    <property type="entry name" value="Family A G protein-coupled receptor-like"/>
    <property type="match status" value="1"/>
</dbReference>
<dbReference type="GO" id="GO:0021888">
    <property type="term" value="P:hypothalamus gonadotrophin-releasing hormone neuron development"/>
    <property type="evidence" value="ECO:0007669"/>
    <property type="project" value="Ensembl"/>
</dbReference>
<dbReference type="PANTHER" id="PTHR24372:SF67">
    <property type="entry name" value="LEUCINE-RICH REPEAT-CONTAINING G-PROTEIN COUPLED RECEPTOR 4"/>
    <property type="match status" value="1"/>
</dbReference>
<gene>
    <name evidence="22" type="primary">lgr4</name>
</gene>
<evidence type="ECO:0000256" key="7">
    <source>
        <dbReference type="ARBA" id="ARBA00022737"/>
    </source>
</evidence>
<feature type="chain" id="PRO_5028169372" description="Leucine-rich repeat-containing G-protein coupled receptor 4" evidence="19">
    <location>
        <begin position="25"/>
        <end position="1039"/>
    </location>
</feature>
<keyword evidence="15" id="KW-0807">Transducer</keyword>
<name>A0A6P8GXN7_CLUHA</name>
<dbReference type="OrthoDB" id="1883493at2759"/>
<organism evidence="21 22">
    <name type="scientific">Clupea harengus</name>
    <name type="common">Atlantic herring</name>
    <dbReference type="NCBI Taxonomy" id="7950"/>
    <lineage>
        <taxon>Eukaryota</taxon>
        <taxon>Metazoa</taxon>
        <taxon>Chordata</taxon>
        <taxon>Craniata</taxon>
        <taxon>Vertebrata</taxon>
        <taxon>Euteleostomi</taxon>
        <taxon>Actinopterygii</taxon>
        <taxon>Neopterygii</taxon>
        <taxon>Teleostei</taxon>
        <taxon>Clupei</taxon>
        <taxon>Clupeiformes</taxon>
        <taxon>Clupeoidei</taxon>
        <taxon>Clupeidae</taxon>
        <taxon>Clupea</taxon>
    </lineage>
</organism>
<keyword evidence="7" id="KW-0677">Repeat</keyword>
<dbReference type="SMART" id="SM00013">
    <property type="entry name" value="LRRNT"/>
    <property type="match status" value="1"/>
</dbReference>
<evidence type="ECO:0000256" key="1">
    <source>
        <dbReference type="ARBA" id="ARBA00004651"/>
    </source>
</evidence>
<dbReference type="InterPro" id="IPR000372">
    <property type="entry name" value="LRRNT"/>
</dbReference>
<feature type="transmembrane region" description="Helical" evidence="18">
    <location>
        <begin position="677"/>
        <end position="697"/>
    </location>
</feature>
<dbReference type="PANTHER" id="PTHR24372">
    <property type="entry name" value="GLYCOPROTEIN HORMONE RECEPTOR"/>
    <property type="match status" value="1"/>
</dbReference>
<dbReference type="FunFam" id="3.80.10.10:FF:000770">
    <property type="entry name" value="Uncharacterized protein"/>
    <property type="match status" value="1"/>
</dbReference>
<keyword evidence="4" id="KW-0879">Wnt signaling pathway</keyword>
<feature type="region of interest" description="Disordered" evidence="17">
    <location>
        <begin position="971"/>
        <end position="1023"/>
    </location>
</feature>
<evidence type="ECO:0000256" key="6">
    <source>
        <dbReference type="ARBA" id="ARBA00022729"/>
    </source>
</evidence>
<evidence type="ECO:0000256" key="10">
    <source>
        <dbReference type="ARBA" id="ARBA00023108"/>
    </source>
</evidence>
<keyword evidence="14" id="KW-0325">Glycoprotein</keyword>
<dbReference type="Proteomes" id="UP000515152">
    <property type="component" value="Chromosome 20"/>
</dbReference>
<evidence type="ECO:0000313" key="21">
    <source>
        <dbReference type="Proteomes" id="UP000515152"/>
    </source>
</evidence>
<evidence type="ECO:0000259" key="20">
    <source>
        <dbReference type="PROSITE" id="PS50262"/>
    </source>
</evidence>
<comment type="subcellular location">
    <subcellularLocation>
        <location evidence="1">Cell membrane</location>
        <topology evidence="1">Multi-pass membrane protein</topology>
    </subcellularLocation>
</comment>
<dbReference type="InterPro" id="IPR000276">
    <property type="entry name" value="GPCR_Rhodpsn"/>
</dbReference>
<feature type="transmembrane region" description="Helical" evidence="18">
    <location>
        <begin position="734"/>
        <end position="759"/>
    </location>
</feature>
<sequence length="1039" mass="110847">MRIHLSVMRILLLFGWCFLQHGNAGEGQSTPATCSPLCRCEDGGADCSGRGLTAVPTGLSAFTYYLDISMNNITELPANVFRNLPYLEELRLAGNDLSFIHPDALSGLHQLKVLMLQNNQLRTVPSAALRNLHSLQSLRLDANHITVVPEDSFEGLQQLRHLWLDDNSLTEVPIGPLRHQGNLQALTLALNRIVHIPDHAFANLTSLVVLHLHNNRIQEIGKNCFTGLENLETLDLNFNNLMTFPEAIQTLPKLKELGFHSNNIAVIPEGAFHKNPLLRAIHLYDNPLSFVGVTAFQNLSDLSSLMLRGASMMQEFPILTGTVKLESLTLTGTKISSIPNDLCDVLSLLRTLDLSYNHIQALPSLQGCVKLQEISLQHNQLQQIDRDTFHGLSALRILDLSQNQIKSIHRDGFLFLSGLTNLDLSQNALSGVPTAGLTALNQLKLSGNLQMKQPLSAQSLPKLRSISVPYAYQCCAFIGCDTLLSSTQEAARKRASGGEEDVERVSLVMHCSPSPGAFKPCDHLLGSWMIRLTVWFICIVALLFNSLVLVVTFSRRGDSSISTSSISIPTPPLSSTRLLVGLLAAANLLTGIYASALVGIDVWAWGKFARVGVWWEGSGACATLGALAVFSAEWAVLLLVLAAVERSMAVRALLGKEAGVGVGGGGGHRGSSIRRRFGWAAVILALLAAGAGLLTLLPGNGGDSDGEGVSSSASVAASPLCLPFSSTLERDGRWLGVTVALTLLNALAYLLTAGIYTQLYCGLGRAQLVDPEQAAAVRHVAWLIFTNCIFFCPVAAFSFSPLLAATGTAGGPDIAKSVLLIFFPLPACLNPVLYAFFSPAFREDWLRLRGRGRSATVATGGCCGAARGGAKWVSTATGAGMVGGVVCHGGLSGLEDRVAEDDDEDDMLQAGRGYVCGYRQLGVGPAVACQHCCQVALLARNSSSSASPSSSSSSSSASGCRHLVKSHSCPALAPGHAPSGHTRHHHHRPHGLAPRPEGLWDSGTPSAQSEYADEGDSLVSDSSEQVQACGRACFCHSKD</sequence>
<dbReference type="GeneID" id="105893106"/>
<evidence type="ECO:0000256" key="3">
    <source>
        <dbReference type="ARBA" id="ARBA00022614"/>
    </source>
</evidence>
<feature type="transmembrane region" description="Helical" evidence="18">
    <location>
        <begin position="528"/>
        <end position="553"/>
    </location>
</feature>
<feature type="signal peptide" evidence="19">
    <location>
        <begin position="1"/>
        <end position="24"/>
    </location>
</feature>
<keyword evidence="5 18" id="KW-0812">Transmembrane</keyword>
<dbReference type="RefSeq" id="XP_031442746.1">
    <property type="nucleotide sequence ID" value="XM_031586886.2"/>
</dbReference>
<feature type="transmembrane region" description="Helical" evidence="18">
    <location>
        <begin position="780"/>
        <end position="799"/>
    </location>
</feature>
<dbReference type="GO" id="GO:0007189">
    <property type="term" value="P:adenylate cyclase-activating G protein-coupled receptor signaling pathway"/>
    <property type="evidence" value="ECO:0007669"/>
    <property type="project" value="TreeGrafter"/>
</dbReference>
<dbReference type="PROSITE" id="PS51450">
    <property type="entry name" value="LRR"/>
    <property type="match status" value="3"/>
</dbReference>
<keyword evidence="6 19" id="KW-0732">Signal</keyword>
<dbReference type="Gene3D" id="1.20.1070.10">
    <property type="entry name" value="Rhodopsin 7-helix transmembrane proteins"/>
    <property type="match status" value="1"/>
</dbReference>
<dbReference type="SMART" id="SM00365">
    <property type="entry name" value="LRR_SD22"/>
    <property type="match status" value="7"/>
</dbReference>